<sequence>MTQSTPQPCAYCPHDLGGHRLLLLDLAKMLGIVLCSTPGCTCGATWRASTAPSTPEQVAETRDAVRRIITEAGLPLPAFLQ</sequence>
<proteinExistence type="predicted"/>
<dbReference type="Proteomes" id="UP000321484">
    <property type="component" value="Unassembled WGS sequence"/>
</dbReference>
<gene>
    <name evidence="1" type="ORF">AFE02nite_32270</name>
</gene>
<evidence type="ECO:0000313" key="2">
    <source>
        <dbReference type="Proteomes" id="UP000321484"/>
    </source>
</evidence>
<accession>A0A511Z225</accession>
<dbReference type="AlphaFoldDB" id="A0A511Z225"/>
<reference evidence="1 2" key="1">
    <citation type="submission" date="2019-07" db="EMBL/GenBank/DDBJ databases">
        <title>Whole genome shotgun sequence of Actinotalea fermentans NBRC 105374.</title>
        <authorList>
            <person name="Hosoyama A."/>
            <person name="Uohara A."/>
            <person name="Ohji S."/>
            <person name="Ichikawa N."/>
        </authorList>
    </citation>
    <scope>NUCLEOTIDE SEQUENCE [LARGE SCALE GENOMIC DNA]</scope>
    <source>
        <strain evidence="1 2">NBRC 105374</strain>
    </source>
</reference>
<comment type="caution">
    <text evidence="1">The sequence shown here is derived from an EMBL/GenBank/DDBJ whole genome shotgun (WGS) entry which is preliminary data.</text>
</comment>
<protein>
    <submittedName>
        <fullName evidence="1">Uncharacterized protein</fullName>
    </submittedName>
</protein>
<organism evidence="1 2">
    <name type="scientific">Actinotalea fermentans</name>
    <dbReference type="NCBI Taxonomy" id="43671"/>
    <lineage>
        <taxon>Bacteria</taxon>
        <taxon>Bacillati</taxon>
        <taxon>Actinomycetota</taxon>
        <taxon>Actinomycetes</taxon>
        <taxon>Micrococcales</taxon>
        <taxon>Cellulomonadaceae</taxon>
        <taxon>Actinotalea</taxon>
    </lineage>
</organism>
<dbReference type="EMBL" id="BJYK01000013">
    <property type="protein sequence ID" value="GEN81493.1"/>
    <property type="molecule type" value="Genomic_DNA"/>
</dbReference>
<name>A0A511Z225_9CELL</name>
<keyword evidence="2" id="KW-1185">Reference proteome</keyword>
<evidence type="ECO:0000313" key="1">
    <source>
        <dbReference type="EMBL" id="GEN81493.1"/>
    </source>
</evidence>